<evidence type="ECO:0000256" key="1">
    <source>
        <dbReference type="SAM" id="MobiDB-lite"/>
    </source>
</evidence>
<feature type="compositionally biased region" description="Low complexity" evidence="1">
    <location>
        <begin position="15"/>
        <end position="28"/>
    </location>
</feature>
<dbReference type="EMBL" id="CADCWF010000211">
    <property type="protein sequence ID" value="CAA9566600.1"/>
    <property type="molecule type" value="Genomic_DNA"/>
</dbReference>
<dbReference type="AlphaFoldDB" id="A0A6J4V320"/>
<accession>A0A6J4V320</accession>
<name>A0A6J4V320_9BACT</name>
<feature type="non-terminal residue" evidence="2">
    <location>
        <position position="103"/>
    </location>
</feature>
<gene>
    <name evidence="2" type="ORF">AVDCRST_MAG59-3084</name>
</gene>
<feature type="non-terminal residue" evidence="2">
    <location>
        <position position="1"/>
    </location>
</feature>
<reference evidence="2" key="1">
    <citation type="submission" date="2020-02" db="EMBL/GenBank/DDBJ databases">
        <authorList>
            <person name="Meier V. D."/>
        </authorList>
    </citation>
    <scope>NUCLEOTIDE SEQUENCE</scope>
    <source>
        <strain evidence="2">AVDCRST_MAG59</strain>
    </source>
</reference>
<protein>
    <submittedName>
        <fullName evidence="2">Efflux ABC transporter, permease protein</fullName>
    </submittedName>
</protein>
<proteinExistence type="predicted"/>
<sequence>SSWRSSSRARRCWSRSRSWSGRSGSSRTPSRRRRRCPAGSAPPPPGTRCRRRWSPAAPCSATPAGEGSRGSPSTRCRWRSSGRCWSWRSSSRSRSAATGGSTA</sequence>
<feature type="region of interest" description="Disordered" evidence="1">
    <location>
        <begin position="1"/>
        <end position="79"/>
    </location>
</feature>
<organism evidence="2">
    <name type="scientific">uncultured Thermomicrobiales bacterium</name>
    <dbReference type="NCBI Taxonomy" id="1645740"/>
    <lineage>
        <taxon>Bacteria</taxon>
        <taxon>Pseudomonadati</taxon>
        <taxon>Thermomicrobiota</taxon>
        <taxon>Thermomicrobia</taxon>
        <taxon>Thermomicrobiales</taxon>
        <taxon>environmental samples</taxon>
    </lineage>
</organism>
<evidence type="ECO:0000313" key="2">
    <source>
        <dbReference type="EMBL" id="CAA9566600.1"/>
    </source>
</evidence>